<dbReference type="Pfam" id="PF18135">
    <property type="entry name" value="Type_ISP_C"/>
    <property type="match status" value="1"/>
</dbReference>
<reference evidence="3" key="1">
    <citation type="submission" date="2016-10" db="EMBL/GenBank/DDBJ databases">
        <authorList>
            <person name="Varghese N."/>
            <person name="Submissions S."/>
        </authorList>
    </citation>
    <scope>NUCLEOTIDE SEQUENCE [LARGE SCALE GENOMIC DNA]</scope>
    <source>
        <strain evidence="3">Nm10</strain>
    </source>
</reference>
<dbReference type="Proteomes" id="UP000182882">
    <property type="component" value="Unassembled WGS sequence"/>
</dbReference>
<keyword evidence="3" id="KW-1185">Reference proteome</keyword>
<accession>A0A1H2HQG2</accession>
<proteinExistence type="predicted"/>
<sequence>MIRSHVGKPPVSQKIHFQIGDTPKHTISFYRSICYTIILGKLPDTTDYIYGILHSEDYKKRFADNLSKELPRIPCVTKASHFWAFSQAGRDLAELHINYESVEPYAVNFASCELFMNQFEDKDYRVEQMKFGKKGKETDKSTVIYNHKITMTHIPLEAYEYIVNGKPALEWVMERQAVTTHKESGIVNDANDWAIETMNEASYPLKLFQRVITVSLETMKIVKKLPKLDIATSQS</sequence>
<feature type="domain" description="Type ISP restriction-modification enzyme LLaBIII C-terminal specificity" evidence="1">
    <location>
        <begin position="44"/>
        <end position="206"/>
    </location>
</feature>
<name>A0A1H2HQG2_9PROT</name>
<dbReference type="EMBL" id="FNLN01000059">
    <property type="protein sequence ID" value="SDU34120.1"/>
    <property type="molecule type" value="Genomic_DNA"/>
</dbReference>
<protein>
    <recommendedName>
        <fullName evidence="1">Type ISP restriction-modification enzyme LLaBIII C-terminal specificity domain-containing protein</fullName>
    </recommendedName>
</protein>
<organism evidence="2 3">
    <name type="scientific">Nitrosomonas ureae</name>
    <dbReference type="NCBI Taxonomy" id="44577"/>
    <lineage>
        <taxon>Bacteria</taxon>
        <taxon>Pseudomonadati</taxon>
        <taxon>Pseudomonadota</taxon>
        <taxon>Betaproteobacteria</taxon>
        <taxon>Nitrosomonadales</taxon>
        <taxon>Nitrosomonadaceae</taxon>
        <taxon>Nitrosomonas</taxon>
    </lineage>
</organism>
<gene>
    <name evidence="2" type="ORF">SAMN05216406_1598</name>
</gene>
<evidence type="ECO:0000313" key="2">
    <source>
        <dbReference type="EMBL" id="SDU34120.1"/>
    </source>
</evidence>
<evidence type="ECO:0000259" key="1">
    <source>
        <dbReference type="Pfam" id="PF18135"/>
    </source>
</evidence>
<dbReference type="InterPro" id="IPR041635">
    <property type="entry name" value="Type_ISP_LLaBIII_C"/>
</dbReference>
<evidence type="ECO:0000313" key="3">
    <source>
        <dbReference type="Proteomes" id="UP000182882"/>
    </source>
</evidence>
<dbReference type="KEGG" id="nur:ATY38_11875"/>
<dbReference type="AlphaFoldDB" id="A0A1H2HQG2"/>